<feature type="compositionally biased region" description="Gly residues" evidence="1">
    <location>
        <begin position="48"/>
        <end position="57"/>
    </location>
</feature>
<evidence type="ECO:0000256" key="1">
    <source>
        <dbReference type="SAM" id="MobiDB-lite"/>
    </source>
</evidence>
<comment type="caution">
    <text evidence="2">The sequence shown here is derived from an EMBL/GenBank/DDBJ whole genome shotgun (WGS) entry which is preliminary data.</text>
</comment>
<keyword evidence="3" id="KW-1185">Reference proteome</keyword>
<proteinExistence type="predicted"/>
<gene>
    <name evidence="2" type="ORF">PIB30_052854</name>
</gene>
<feature type="region of interest" description="Disordered" evidence="1">
    <location>
        <begin position="45"/>
        <end position="129"/>
    </location>
</feature>
<evidence type="ECO:0000313" key="2">
    <source>
        <dbReference type="EMBL" id="MED6148407.1"/>
    </source>
</evidence>
<dbReference type="Proteomes" id="UP001341840">
    <property type="component" value="Unassembled WGS sequence"/>
</dbReference>
<name>A0ABU6TIQ3_9FABA</name>
<evidence type="ECO:0000313" key="3">
    <source>
        <dbReference type="Proteomes" id="UP001341840"/>
    </source>
</evidence>
<organism evidence="2 3">
    <name type="scientific">Stylosanthes scabra</name>
    <dbReference type="NCBI Taxonomy" id="79078"/>
    <lineage>
        <taxon>Eukaryota</taxon>
        <taxon>Viridiplantae</taxon>
        <taxon>Streptophyta</taxon>
        <taxon>Embryophyta</taxon>
        <taxon>Tracheophyta</taxon>
        <taxon>Spermatophyta</taxon>
        <taxon>Magnoliopsida</taxon>
        <taxon>eudicotyledons</taxon>
        <taxon>Gunneridae</taxon>
        <taxon>Pentapetalae</taxon>
        <taxon>rosids</taxon>
        <taxon>fabids</taxon>
        <taxon>Fabales</taxon>
        <taxon>Fabaceae</taxon>
        <taxon>Papilionoideae</taxon>
        <taxon>50 kb inversion clade</taxon>
        <taxon>dalbergioids sensu lato</taxon>
        <taxon>Dalbergieae</taxon>
        <taxon>Pterocarpus clade</taxon>
        <taxon>Stylosanthes</taxon>
    </lineage>
</organism>
<feature type="compositionally biased region" description="Basic residues" evidence="1">
    <location>
        <begin position="58"/>
        <end position="72"/>
    </location>
</feature>
<protein>
    <submittedName>
        <fullName evidence="2">Uncharacterized protein</fullName>
    </submittedName>
</protein>
<sequence>MRKGKVRKTRKVTLIVMKKPTRVLSRVCNSMTQNHIQNRVLCLCTMSGRGGGSSRGRGPGRSRGGGRGRGGRRITVSTTPTNDSAPGSEPAPPPPISAPASSPAPHRHLQSIHTLRIRCQPQTRRKPLG</sequence>
<accession>A0ABU6TIQ3</accession>
<dbReference type="EMBL" id="JASCZI010091008">
    <property type="protein sequence ID" value="MED6148407.1"/>
    <property type="molecule type" value="Genomic_DNA"/>
</dbReference>
<reference evidence="2 3" key="1">
    <citation type="journal article" date="2023" name="Plants (Basel)">
        <title>Bridging the Gap: Combining Genomics and Transcriptomics Approaches to Understand Stylosanthes scabra, an Orphan Legume from the Brazilian Caatinga.</title>
        <authorList>
            <person name="Ferreira-Neto J.R.C."/>
            <person name="da Silva M.D."/>
            <person name="Binneck E."/>
            <person name="de Melo N.F."/>
            <person name="da Silva R.H."/>
            <person name="de Melo A.L.T.M."/>
            <person name="Pandolfi V."/>
            <person name="Bustamante F.O."/>
            <person name="Brasileiro-Vidal A.C."/>
            <person name="Benko-Iseppon A.M."/>
        </authorList>
    </citation>
    <scope>NUCLEOTIDE SEQUENCE [LARGE SCALE GENOMIC DNA]</scope>
    <source>
        <tissue evidence="2">Leaves</tissue>
    </source>
</reference>